<comment type="caution">
    <text evidence="1">The sequence shown here is derived from an EMBL/GenBank/DDBJ whole genome shotgun (WGS) entry which is preliminary data.</text>
</comment>
<dbReference type="AlphaFoldDB" id="A0A444J3F8"/>
<gene>
    <name evidence="1" type="ORF">H206_06954</name>
</gene>
<keyword evidence="2" id="KW-1185">Reference proteome</keyword>
<protein>
    <submittedName>
        <fullName evidence="1">Uncharacterized protein</fullName>
    </submittedName>
</protein>
<proteinExistence type="predicted"/>
<evidence type="ECO:0000313" key="2">
    <source>
        <dbReference type="Proteomes" id="UP000287853"/>
    </source>
</evidence>
<sequence>MRRACDLCTEQSEINNITIKYGTLFNIVHVSSIEFMTLYIGGFFKRYKGNHSTGKYLMLYLVTYR</sequence>
<reference evidence="1 2" key="1">
    <citation type="submission" date="2017-01" db="EMBL/GenBank/DDBJ databases">
        <title>The cable genome- insights into the physiology and evolution of filamentous bacteria capable of sulfide oxidation via long distance electron transfer.</title>
        <authorList>
            <person name="Schreiber L."/>
            <person name="Bjerg J.T."/>
            <person name="Boggild A."/>
            <person name="Van De Vossenberg J."/>
            <person name="Meysman F."/>
            <person name="Nielsen L.P."/>
            <person name="Schramm A."/>
            <person name="Kjeldsen K.U."/>
        </authorList>
    </citation>
    <scope>NUCLEOTIDE SEQUENCE [LARGE SCALE GENOMIC DNA]</scope>
    <source>
        <strain evidence="1">MCF</strain>
    </source>
</reference>
<name>A0A444J3F8_9BACT</name>
<dbReference type="Proteomes" id="UP000287853">
    <property type="component" value="Unassembled WGS sequence"/>
</dbReference>
<organism evidence="1 2">
    <name type="scientific">Candidatus Electrothrix aarhusensis</name>
    <dbReference type="NCBI Taxonomy" id="1859131"/>
    <lineage>
        <taxon>Bacteria</taxon>
        <taxon>Pseudomonadati</taxon>
        <taxon>Thermodesulfobacteriota</taxon>
        <taxon>Desulfobulbia</taxon>
        <taxon>Desulfobulbales</taxon>
        <taxon>Desulfobulbaceae</taxon>
        <taxon>Candidatus Electrothrix</taxon>
    </lineage>
</organism>
<accession>A0A444J3F8</accession>
<evidence type="ECO:0000313" key="1">
    <source>
        <dbReference type="EMBL" id="RWX47717.1"/>
    </source>
</evidence>
<dbReference type="EMBL" id="MTKO01000028">
    <property type="protein sequence ID" value="RWX47717.1"/>
    <property type="molecule type" value="Genomic_DNA"/>
</dbReference>